<comment type="caution">
    <text evidence="1">The sequence shown here is derived from an EMBL/GenBank/DDBJ whole genome shotgun (WGS) entry which is preliminary data.</text>
</comment>
<organism evidence="1 2">
    <name type="scientific">Limosilactobacillus reuteri CF48-3A</name>
    <dbReference type="NCBI Taxonomy" id="525341"/>
    <lineage>
        <taxon>Bacteria</taxon>
        <taxon>Bacillati</taxon>
        <taxon>Bacillota</taxon>
        <taxon>Bacilli</taxon>
        <taxon>Lactobacillales</taxon>
        <taxon>Lactobacillaceae</taxon>
        <taxon>Limosilactobacillus</taxon>
    </lineage>
</organism>
<dbReference type="EMBL" id="ACHG01000129">
    <property type="protein sequence ID" value="EEI65536.1"/>
    <property type="molecule type" value="Genomic_DNA"/>
</dbReference>
<dbReference type="AlphaFoldDB" id="A0A8D9RZ13"/>
<dbReference type="Proteomes" id="UP000003419">
    <property type="component" value="Unassembled WGS sequence"/>
</dbReference>
<accession>A0A8D9RZ13</accession>
<gene>
    <name evidence="1" type="ORF">HMPREF0534_1172</name>
</gene>
<evidence type="ECO:0000313" key="1">
    <source>
        <dbReference type="EMBL" id="EEI65536.1"/>
    </source>
</evidence>
<reference evidence="1 2" key="1">
    <citation type="submission" date="2009-01" db="EMBL/GenBank/DDBJ databases">
        <authorList>
            <person name="Qin X."/>
            <person name="Bachman B."/>
            <person name="Battles P."/>
            <person name="Bell A."/>
            <person name="Bess C."/>
            <person name="Bickham C."/>
            <person name="Chaboub L."/>
            <person name="Chen D."/>
            <person name="Coyle M."/>
            <person name="Deiros D.R."/>
            <person name="Dinh H."/>
            <person name="Forbes L."/>
            <person name="Fowler G."/>
            <person name="Francisco L."/>
            <person name="Fu Q."/>
            <person name="Gubbala S."/>
            <person name="Hale W."/>
            <person name="Han Y."/>
            <person name="Hemphill L."/>
            <person name="Highlander S.K."/>
            <person name="Hirani K."/>
            <person name="Hogues M."/>
            <person name="Jackson L."/>
            <person name="Jakkamsetti A."/>
            <person name="Javaid M."/>
            <person name="Jiang H."/>
            <person name="Korchina V."/>
            <person name="Kovar C."/>
            <person name="Lara F."/>
            <person name="Lee S."/>
            <person name="Mata R."/>
            <person name="Mathew T."/>
            <person name="Moen C."/>
            <person name="Morales K."/>
            <person name="Munidasa M."/>
            <person name="Nazareth L."/>
            <person name="Ngo R."/>
            <person name="Nguyen L."/>
            <person name="Okwuonu G."/>
            <person name="Ongeri F."/>
            <person name="Patil S."/>
            <person name="Petrosino J."/>
            <person name="Pham C."/>
            <person name="Pham P."/>
            <person name="Pu L.-L."/>
            <person name="Puazo M."/>
            <person name="Raj R."/>
            <person name="Reid J."/>
            <person name="Rouhana J."/>
            <person name="Saada N."/>
            <person name="Shang Y."/>
            <person name="Simmons D."/>
            <person name="Thornton R."/>
            <person name="Warren J."/>
            <person name="Weissenberger G."/>
            <person name="Zhang J."/>
            <person name="Zhang L."/>
            <person name="Zhou C."/>
            <person name="Zhu D."/>
            <person name="Muzny D."/>
            <person name="Worley K."/>
            <person name="Gibbs R."/>
        </authorList>
    </citation>
    <scope>NUCLEOTIDE SEQUENCE [LARGE SCALE GENOMIC DNA]</scope>
    <source>
        <strain evidence="1 2">CF48-3A</strain>
    </source>
</reference>
<evidence type="ECO:0000313" key="2">
    <source>
        <dbReference type="Proteomes" id="UP000003419"/>
    </source>
</evidence>
<proteinExistence type="predicted"/>
<name>A0A8D9RZ13_LIMRT</name>
<protein>
    <submittedName>
        <fullName evidence="1">Uncharacterized protein</fullName>
    </submittedName>
</protein>
<sequence length="50" mass="5884">MLEFIIKPTINWMLVIMAKNEYEIKNDLLVLVIRTLHLQNTLLEQVISMG</sequence>